<reference evidence="4 5" key="2">
    <citation type="submission" date="2018-04" db="EMBL/GenBank/DDBJ databases">
        <title>Thauera lacus sp. nov., isolated from an saline lake in Inner Mongolia, China.</title>
        <authorList>
            <person name="Liang Q.-Y."/>
        </authorList>
    </citation>
    <scope>NUCLEOTIDE SEQUENCE [LARGE SCALE GENOMIC DNA]</scope>
    <source>
        <strain evidence="4 5">D20</strain>
    </source>
</reference>
<evidence type="ECO:0000313" key="4">
    <source>
        <dbReference type="EMBL" id="PTD98055.1"/>
    </source>
</evidence>
<dbReference type="GO" id="GO:0006281">
    <property type="term" value="P:DNA repair"/>
    <property type="evidence" value="ECO:0007669"/>
    <property type="project" value="InterPro"/>
</dbReference>
<keyword evidence="5" id="KW-1185">Reference proteome</keyword>
<dbReference type="Gene3D" id="3.30.70.270">
    <property type="match status" value="1"/>
</dbReference>
<dbReference type="OrthoDB" id="625722at2"/>
<feature type="domain" description="UmuC" evidence="3">
    <location>
        <begin position="26"/>
        <end position="145"/>
    </location>
</feature>
<dbReference type="InterPro" id="IPR001126">
    <property type="entry name" value="UmuC"/>
</dbReference>
<evidence type="ECO:0000256" key="2">
    <source>
        <dbReference type="ARBA" id="ARBA00022763"/>
    </source>
</evidence>
<evidence type="ECO:0000259" key="3">
    <source>
        <dbReference type="Pfam" id="PF00817"/>
    </source>
</evidence>
<proteinExistence type="inferred from homology"/>
<dbReference type="RefSeq" id="WP_107491815.1">
    <property type="nucleotide sequence ID" value="NZ_PZKC01000001.1"/>
</dbReference>
<evidence type="ECO:0000256" key="1">
    <source>
        <dbReference type="ARBA" id="ARBA00010945"/>
    </source>
</evidence>
<dbReference type="InterPro" id="IPR043502">
    <property type="entry name" value="DNA/RNA_pol_sf"/>
</dbReference>
<sequence>MLWLALHLPDLPLQVFTRAAPDDAATAVTVHQPRAQVIAVSASARARGVHPGCSIAAALAMAPQIVLHARRPELEQATLEELAAWAGRYTPQLSIAAPDTVLLDIAASLRLFGGLQMLAGEIGSAVAALGLHVHHAVAPTPRAAQWLAQHRPGCLIDGTHGWQEVLDELPVDLLAGAGVSTAVLELLATLGIRSLGQARRLPRAGLARRQGAAVHALLAQACGEVADPRLSYQPPERHRGHLLLPHPSTRIEPLLFAVSRLFAALEGWLWAHQAVLEDCRLVLEHEHHPPTIVDIHSTTPTRAQTQLLVLAREHLATLTLPAAVVAMALESGPAQRAAQRSGDLFGPAGGKDGDAALLADRLRARLGAERVGSLCLHADHRPERAWGITAAGRRGNCDSLPAAPRPLWLAQAPRQVGRATLTLLEGPERIESGWWDGAPVRRDYYLARDSRCALCWVFEDLDQPGQWYVHGLHG</sequence>
<dbReference type="Proteomes" id="UP000241193">
    <property type="component" value="Unassembled WGS sequence"/>
</dbReference>
<dbReference type="EMBL" id="PZKC01000001">
    <property type="protein sequence ID" value="PTD98055.1"/>
    <property type="molecule type" value="Genomic_DNA"/>
</dbReference>
<protein>
    <submittedName>
        <fullName evidence="4">DNA polymerase Y family protein</fullName>
    </submittedName>
</protein>
<organism evidence="4 5">
    <name type="scientific">Pseudothauera lacus</name>
    <dbReference type="NCBI Taxonomy" id="2136175"/>
    <lineage>
        <taxon>Bacteria</taxon>
        <taxon>Pseudomonadati</taxon>
        <taxon>Pseudomonadota</taxon>
        <taxon>Betaproteobacteria</taxon>
        <taxon>Rhodocyclales</taxon>
        <taxon>Zoogloeaceae</taxon>
        <taxon>Pseudothauera</taxon>
    </lineage>
</organism>
<dbReference type="InterPro" id="IPR043128">
    <property type="entry name" value="Rev_trsase/Diguanyl_cyclase"/>
</dbReference>
<gene>
    <name evidence="4" type="ORF">C8261_01160</name>
</gene>
<comment type="caution">
    <text evidence="4">The sequence shown here is derived from an EMBL/GenBank/DDBJ whole genome shotgun (WGS) entry which is preliminary data.</text>
</comment>
<comment type="similarity">
    <text evidence="1">Belongs to the DNA polymerase type-Y family.</text>
</comment>
<accession>A0A2T4IJW0</accession>
<dbReference type="AlphaFoldDB" id="A0A2T4IJW0"/>
<reference evidence="4 5" key="1">
    <citation type="submission" date="2018-03" db="EMBL/GenBank/DDBJ databases">
        <authorList>
            <person name="Keele B.F."/>
        </authorList>
    </citation>
    <scope>NUCLEOTIDE SEQUENCE [LARGE SCALE GENOMIC DNA]</scope>
    <source>
        <strain evidence="4 5">D20</strain>
    </source>
</reference>
<evidence type="ECO:0000313" key="5">
    <source>
        <dbReference type="Proteomes" id="UP000241193"/>
    </source>
</evidence>
<dbReference type="PANTHER" id="PTHR35369">
    <property type="entry name" value="BLR3025 PROTEIN-RELATED"/>
    <property type="match status" value="1"/>
</dbReference>
<dbReference type="SUPFAM" id="SSF56672">
    <property type="entry name" value="DNA/RNA polymerases"/>
    <property type="match status" value="1"/>
</dbReference>
<dbReference type="CDD" id="cd03468">
    <property type="entry name" value="PolY_like"/>
    <property type="match status" value="1"/>
</dbReference>
<dbReference type="PANTHER" id="PTHR35369:SF2">
    <property type="entry name" value="BLR3025 PROTEIN"/>
    <property type="match status" value="1"/>
</dbReference>
<dbReference type="InterPro" id="IPR050356">
    <property type="entry name" value="SulA_CellDiv_inhibitor"/>
</dbReference>
<dbReference type="Pfam" id="PF00817">
    <property type="entry name" value="IMS"/>
    <property type="match status" value="1"/>
</dbReference>
<dbReference type="Gene3D" id="3.40.1170.60">
    <property type="match status" value="1"/>
</dbReference>
<keyword evidence="2" id="KW-0227">DNA damage</keyword>
<name>A0A2T4IJW0_9RHOO</name>